<keyword evidence="4" id="KW-0547">Nucleotide-binding</keyword>
<keyword evidence="3 4" id="KW-0315">Glutamine amidotransferase</keyword>
<evidence type="ECO:0000256" key="3">
    <source>
        <dbReference type="ARBA" id="ARBA00022962"/>
    </source>
</evidence>
<comment type="pathway">
    <text evidence="4">Cofactor biosynthesis; adenosylcobalamin biosynthesis; cob(II)yrinate a,c-diamide from sirohydrochlorin (anaerobic route): step 10/10.</text>
</comment>
<keyword evidence="7" id="KW-1185">Reference proteome</keyword>
<name>W0SDT6_9PROT</name>
<dbReference type="SUPFAM" id="SSF52540">
    <property type="entry name" value="P-loop containing nucleoside triphosphate hydrolases"/>
    <property type="match status" value="1"/>
</dbReference>
<sequence length="472" mass="51324">MHRFLISAAHKSSGKTTISIGLAAALSSGKHGQPARTVQPFKKGPDYIDPLWLSVAAGRPCYNLDFFLSPDSELQAQFARHGHDAEICLIEGNKGLYDGLDLDGSNSNAALARLLDLPVVLVLDARGMTRGIAPLILGHQAFDRNIRIAGVILNRLGGRRHEAKLRAVIEHYTDVPVLGAVQEDPELALVERHLGLMPVNETAEAERHIAAIGARIAAQVDLNRLLEISRTDAALAPPAAQPRSHEKPVRIAVARDAAFGFYYADDLAALTAAGAQTVFFDTLHDTKLPPCDGLLIGGGFPECFLDQLEANTALRADVRRAIEGGLPAYAECGGLMYLARSIHWKGRSAEMVGVIPGDIRMHDKPVGRGYVILEPNANHPWRGAGSDGTPSLRAHEFHYSNLYDLPADTRYAYAVKRGHGIDGHHDGVLRHRLLASYTHLRATSGCDWPAKFVQHVRDCMTNDYKETTPCSP</sequence>
<evidence type="ECO:0000259" key="5">
    <source>
        <dbReference type="Pfam" id="PF07685"/>
    </source>
</evidence>
<dbReference type="EMBL" id="AP012547">
    <property type="protein sequence ID" value="BAO29231.1"/>
    <property type="molecule type" value="Genomic_DNA"/>
</dbReference>
<comment type="catalytic activity">
    <reaction evidence="4">
        <text>cob(II)yrinate + 2 L-glutamine + 2 ATP + 2 H2O = cob(II)yrinate a,c diamide + 2 L-glutamate + 2 ADP + 2 phosphate + 2 H(+)</text>
        <dbReference type="Rhea" id="RHEA:26289"/>
        <dbReference type="ChEBI" id="CHEBI:15377"/>
        <dbReference type="ChEBI" id="CHEBI:15378"/>
        <dbReference type="ChEBI" id="CHEBI:29985"/>
        <dbReference type="ChEBI" id="CHEBI:30616"/>
        <dbReference type="ChEBI" id="CHEBI:43474"/>
        <dbReference type="ChEBI" id="CHEBI:58359"/>
        <dbReference type="ChEBI" id="CHEBI:58537"/>
        <dbReference type="ChEBI" id="CHEBI:58894"/>
        <dbReference type="ChEBI" id="CHEBI:456216"/>
        <dbReference type="EC" id="6.3.5.11"/>
    </reaction>
</comment>
<keyword evidence="4" id="KW-0460">Magnesium</keyword>
<comment type="function">
    <text evidence="4">Catalyzes the ATP-dependent amidation of the two carboxylate groups at positions a and c of cobyrinate, using either L-glutamine or ammonia as the nitrogen source.</text>
</comment>
<feature type="site" description="Increases nucleophilicity of active site Cys" evidence="4">
    <location>
        <position position="439"/>
    </location>
</feature>
<reference evidence="6 7" key="1">
    <citation type="journal article" date="2014" name="Syst. Appl. Microbiol.">
        <title>Complete genomes of freshwater sulfur oxidizers Sulfuricella denitrificans skB26 and Sulfuritalea hydrogenivorans sk43H: genetic insights into the sulfur oxidation pathway of betaproteobacteria.</title>
        <authorList>
            <person name="Watanabe T."/>
            <person name="Kojima H."/>
            <person name="Fukui M."/>
        </authorList>
    </citation>
    <scope>NUCLEOTIDE SEQUENCE [LARGE SCALE GENOMIC DNA]</scope>
    <source>
        <strain evidence="6">DSM22779</strain>
    </source>
</reference>
<gene>
    <name evidence="6" type="primary">dsrN</name>
    <name evidence="4" type="synonym">cbiA</name>
    <name evidence="6" type="ORF">SUTH_01432</name>
</gene>
<keyword evidence="4" id="KW-0067">ATP-binding</keyword>
<proteinExistence type="inferred from homology"/>
<evidence type="ECO:0000256" key="4">
    <source>
        <dbReference type="HAMAP-Rule" id="MF_00027"/>
    </source>
</evidence>
<dbReference type="GO" id="GO:0005524">
    <property type="term" value="F:ATP binding"/>
    <property type="evidence" value="ECO:0007669"/>
    <property type="project" value="UniProtKB-UniRule"/>
</dbReference>
<comment type="similarity">
    <text evidence="4">Belongs to the CobB/CbiA family.</text>
</comment>
<dbReference type="KEGG" id="shd:SUTH_01432"/>
<dbReference type="HOGENOM" id="CLU_022752_2_1_4"/>
<dbReference type="CDD" id="cd03130">
    <property type="entry name" value="GATase1_CobB"/>
    <property type="match status" value="1"/>
</dbReference>
<dbReference type="AlphaFoldDB" id="W0SDT6"/>
<dbReference type="InterPro" id="IPR004484">
    <property type="entry name" value="CbiA/CobB_synth"/>
</dbReference>
<dbReference type="InterPro" id="IPR029062">
    <property type="entry name" value="Class_I_gatase-like"/>
</dbReference>
<dbReference type="PANTHER" id="PTHR43873">
    <property type="entry name" value="COBYRINATE A,C-DIAMIDE SYNTHASE"/>
    <property type="match status" value="1"/>
</dbReference>
<dbReference type="InterPro" id="IPR027417">
    <property type="entry name" value="P-loop_NTPase"/>
</dbReference>
<dbReference type="Pfam" id="PF07685">
    <property type="entry name" value="GATase_3"/>
    <property type="match status" value="1"/>
</dbReference>
<comment type="miscellaneous">
    <text evidence="4">The a and c carboxylates of cobyrinate are activated for nucleophilic attack via formation of a phosphorylated intermediate by ATP. CbiA catalyzes first the amidation of the c-carboxylate, and then that of the a-carboxylate.</text>
</comment>
<dbReference type="Gene3D" id="3.40.50.300">
    <property type="entry name" value="P-loop containing nucleotide triphosphate hydrolases"/>
    <property type="match status" value="1"/>
</dbReference>
<keyword evidence="4" id="KW-0436">Ligase</keyword>
<evidence type="ECO:0000256" key="1">
    <source>
        <dbReference type="ARBA" id="ARBA00006205"/>
    </source>
</evidence>
<dbReference type="HAMAP" id="MF_00027">
    <property type="entry name" value="CobB_CbiA"/>
    <property type="match status" value="1"/>
</dbReference>
<dbReference type="GO" id="GO:0009236">
    <property type="term" value="P:cobalamin biosynthetic process"/>
    <property type="evidence" value="ECO:0007669"/>
    <property type="project" value="UniProtKB-UniRule"/>
</dbReference>
<dbReference type="SUPFAM" id="SSF52317">
    <property type="entry name" value="Class I glutamine amidotransferase-like"/>
    <property type="match status" value="1"/>
</dbReference>
<dbReference type="PROSITE" id="PS51274">
    <property type="entry name" value="GATASE_COBBQ"/>
    <property type="match status" value="1"/>
</dbReference>
<dbReference type="Pfam" id="PF13500">
    <property type="entry name" value="AAA_26"/>
    <property type="match status" value="1"/>
</dbReference>
<dbReference type="PANTHER" id="PTHR43873:SF1">
    <property type="entry name" value="COBYRINATE A,C-DIAMIDE SYNTHASE"/>
    <property type="match status" value="1"/>
</dbReference>
<feature type="domain" description="CobB/CobQ-like glutamine amidotransferase" evidence="5">
    <location>
        <begin position="250"/>
        <end position="441"/>
    </location>
</feature>
<protein>
    <recommendedName>
        <fullName evidence="4">Cobyrinate a,c-diamide synthase</fullName>
        <ecNumber evidence="4">6.3.5.11</ecNumber>
    </recommendedName>
    <alternativeName>
        <fullName evidence="4">Cobyrinic acid a,c-diamide synthetase</fullName>
    </alternativeName>
</protein>
<dbReference type="GO" id="GO:0042242">
    <property type="term" value="F:cobyrinic acid a,c-diamide synthase activity"/>
    <property type="evidence" value="ECO:0007669"/>
    <property type="project" value="UniProtKB-UniRule"/>
</dbReference>
<keyword evidence="2 4" id="KW-0169">Cobalamin biosynthesis</keyword>
<dbReference type="NCBIfam" id="NF002204">
    <property type="entry name" value="PRK01077.1"/>
    <property type="match status" value="1"/>
</dbReference>
<comment type="domain">
    <text evidence="4">Comprises of two domains. The C-terminal domain contains the binding site for glutamine and catalyzes the hydrolysis of this substrate to glutamate and ammonia. The N-terminal domain is anticipated to bind ATP and cobyrinate and catalyzes the ultimate synthesis of the diamide product. The ammonia produced via the glutaminase domain is probably translocated to the adjacent domain via a molecular tunnel, where it reacts with an activated intermediate.</text>
</comment>
<organism evidence="6 7">
    <name type="scientific">Sulfuritalea hydrogenivorans sk43H</name>
    <dbReference type="NCBI Taxonomy" id="1223802"/>
    <lineage>
        <taxon>Bacteria</taxon>
        <taxon>Pseudomonadati</taxon>
        <taxon>Pseudomonadota</taxon>
        <taxon>Betaproteobacteria</taxon>
        <taxon>Nitrosomonadales</taxon>
        <taxon>Sterolibacteriaceae</taxon>
        <taxon>Sulfuritalea</taxon>
    </lineage>
</organism>
<evidence type="ECO:0000313" key="7">
    <source>
        <dbReference type="Proteomes" id="UP000031637"/>
    </source>
</evidence>
<dbReference type="EC" id="6.3.5.11" evidence="4"/>
<dbReference type="InterPro" id="IPR011698">
    <property type="entry name" value="GATase_3"/>
</dbReference>
<dbReference type="OrthoDB" id="9764035at2"/>
<dbReference type="UniPathway" id="UPA00148">
    <property type="reaction ID" value="UER00231"/>
</dbReference>
<evidence type="ECO:0000256" key="2">
    <source>
        <dbReference type="ARBA" id="ARBA00022573"/>
    </source>
</evidence>
<dbReference type="Proteomes" id="UP000031637">
    <property type="component" value="Chromosome"/>
</dbReference>
<dbReference type="RefSeq" id="WP_041098200.1">
    <property type="nucleotide sequence ID" value="NZ_AP012547.1"/>
</dbReference>
<comment type="cofactor">
    <cofactor evidence="4">
        <name>Mg(2+)</name>
        <dbReference type="ChEBI" id="CHEBI:18420"/>
    </cofactor>
</comment>
<evidence type="ECO:0000313" key="6">
    <source>
        <dbReference type="EMBL" id="BAO29231.1"/>
    </source>
</evidence>
<comment type="similarity">
    <text evidence="1">Belongs to the CobB/CobQ family. CobQ subfamily.</text>
</comment>
<dbReference type="STRING" id="1223802.SUTH_01432"/>
<accession>W0SDT6</accession>
<feature type="active site" description="Nucleophile" evidence="4">
    <location>
        <position position="332"/>
    </location>
</feature>
<dbReference type="Gene3D" id="3.40.50.880">
    <property type="match status" value="1"/>
</dbReference>
<dbReference type="NCBIfam" id="TIGR00379">
    <property type="entry name" value="cobB"/>
    <property type="match status" value="1"/>
</dbReference>